<dbReference type="PANTHER" id="PTHR32125">
    <property type="entry name" value="2-C-METHYL-D-ERYTHRITOL 4-PHOSPHATE CYTIDYLYLTRANSFERASE, CHLOROPLASTIC"/>
    <property type="match status" value="1"/>
</dbReference>
<dbReference type="STRING" id="546364.SAMN04489730_7656"/>
<evidence type="ECO:0000313" key="4">
    <source>
        <dbReference type="Proteomes" id="UP000182740"/>
    </source>
</evidence>
<gene>
    <name evidence="3" type="ORF">SAMN04489730_7656</name>
</gene>
<sequence length="236" mass="24897">MPPVVSRLVETTAAAVVLASGAGTRVGAKLNKVYLPLAGRRVVAWSLDAFAKVAGIGVLVLVIRPQDAELAEEVLAGLDREVEVVAGGDTRQASELNALRHLAPRITGGRVDAVLLHDAARPLVHPQLVEAVLARTREDGGAVPGLAADDVVGVEAGHLVAQVPGAIRVQTPQGFRAGPLLEAYEQAEREGFLGTDTSSCMERFSSLPIRWVPGAPENLKITYPHDLVVAERLLAR</sequence>
<dbReference type="InterPro" id="IPR050088">
    <property type="entry name" value="IspD/TarI_cytidylyltransf_bact"/>
</dbReference>
<name>A0A1K1T226_9PSEU</name>
<evidence type="ECO:0000313" key="3">
    <source>
        <dbReference type="EMBL" id="SFW90689.1"/>
    </source>
</evidence>
<keyword evidence="4" id="KW-1185">Reference proteome</keyword>
<dbReference type="SUPFAM" id="SSF53448">
    <property type="entry name" value="Nucleotide-diphospho-sugar transferases"/>
    <property type="match status" value="1"/>
</dbReference>
<dbReference type="Proteomes" id="UP000182740">
    <property type="component" value="Unassembled WGS sequence"/>
</dbReference>
<dbReference type="PANTHER" id="PTHR32125:SF4">
    <property type="entry name" value="2-C-METHYL-D-ERYTHRITOL 4-PHOSPHATE CYTIDYLYLTRANSFERASE, CHLOROPLASTIC"/>
    <property type="match status" value="1"/>
</dbReference>
<dbReference type="AlphaFoldDB" id="A0A1K1T226"/>
<reference evidence="4" key="1">
    <citation type="submission" date="2016-11" db="EMBL/GenBank/DDBJ databases">
        <authorList>
            <person name="Varghese N."/>
            <person name="Submissions S."/>
        </authorList>
    </citation>
    <scope>NUCLEOTIDE SEQUENCE [LARGE SCALE GENOMIC DNA]</scope>
    <source>
        <strain evidence="4">DSM 44671</strain>
    </source>
</reference>
<protein>
    <submittedName>
        <fullName evidence="3">2-C-methyl-D-erythritol 4-phosphate cytidylyltransferase</fullName>
    </submittedName>
</protein>
<accession>A0A1K1T226</accession>
<dbReference type="InterPro" id="IPR029044">
    <property type="entry name" value="Nucleotide-diphossugar_trans"/>
</dbReference>
<dbReference type="CDD" id="cd02516">
    <property type="entry name" value="CDP-ME_synthetase"/>
    <property type="match status" value="1"/>
</dbReference>
<evidence type="ECO:0000256" key="2">
    <source>
        <dbReference type="ARBA" id="ARBA00022695"/>
    </source>
</evidence>
<dbReference type="EMBL" id="FPJG01000006">
    <property type="protein sequence ID" value="SFW90689.1"/>
    <property type="molecule type" value="Genomic_DNA"/>
</dbReference>
<evidence type="ECO:0000256" key="1">
    <source>
        <dbReference type="ARBA" id="ARBA00022679"/>
    </source>
</evidence>
<keyword evidence="1 3" id="KW-0808">Transferase</keyword>
<dbReference type="GO" id="GO:0050518">
    <property type="term" value="F:2-C-methyl-D-erythritol 4-phosphate cytidylyltransferase activity"/>
    <property type="evidence" value="ECO:0007669"/>
    <property type="project" value="TreeGrafter"/>
</dbReference>
<keyword evidence="2 3" id="KW-0548">Nucleotidyltransferase</keyword>
<dbReference type="InterPro" id="IPR034683">
    <property type="entry name" value="IspD/TarI"/>
</dbReference>
<dbReference type="Gene3D" id="3.90.550.10">
    <property type="entry name" value="Spore Coat Polysaccharide Biosynthesis Protein SpsA, Chain A"/>
    <property type="match status" value="1"/>
</dbReference>
<organism evidence="3 4">
    <name type="scientific">Amycolatopsis australiensis</name>
    <dbReference type="NCBI Taxonomy" id="546364"/>
    <lineage>
        <taxon>Bacteria</taxon>
        <taxon>Bacillati</taxon>
        <taxon>Actinomycetota</taxon>
        <taxon>Actinomycetes</taxon>
        <taxon>Pseudonocardiales</taxon>
        <taxon>Pseudonocardiaceae</taxon>
        <taxon>Amycolatopsis</taxon>
    </lineage>
</organism>
<dbReference type="Pfam" id="PF01128">
    <property type="entry name" value="IspD"/>
    <property type="match status" value="1"/>
</dbReference>
<proteinExistence type="predicted"/>